<dbReference type="InterPro" id="IPR051202">
    <property type="entry name" value="Peptidase_C40"/>
</dbReference>
<dbReference type="Pfam" id="PF00877">
    <property type="entry name" value="NLPC_P60"/>
    <property type="match status" value="1"/>
</dbReference>
<dbReference type="PROSITE" id="PS51935">
    <property type="entry name" value="NLPC_P60"/>
    <property type="match status" value="1"/>
</dbReference>
<gene>
    <name evidence="7" type="ORF">OBE_14031</name>
</gene>
<keyword evidence="3" id="KW-0378">Hydrolase</keyword>
<dbReference type="InterPro" id="IPR038765">
    <property type="entry name" value="Papain-like_cys_pep_sf"/>
</dbReference>
<feature type="compositionally biased region" description="Low complexity" evidence="5">
    <location>
        <begin position="17"/>
        <end position="29"/>
    </location>
</feature>
<comment type="caution">
    <text evidence="7">The sequence shown here is derived from an EMBL/GenBank/DDBJ whole genome shotgun (WGS) entry which is preliminary data.</text>
</comment>
<dbReference type="EMBL" id="AJWZ01009667">
    <property type="protein sequence ID" value="EKC50645.1"/>
    <property type="molecule type" value="Genomic_DNA"/>
</dbReference>
<protein>
    <submittedName>
        <fullName evidence="7">NLP/P60 protein</fullName>
    </submittedName>
</protein>
<keyword evidence="4" id="KW-0788">Thiol protease</keyword>
<evidence type="ECO:0000259" key="6">
    <source>
        <dbReference type="PROSITE" id="PS51935"/>
    </source>
</evidence>
<comment type="similarity">
    <text evidence="1">Belongs to the peptidase C40 family.</text>
</comment>
<reference evidence="7" key="1">
    <citation type="journal article" date="2013" name="Environ. Microbiol.">
        <title>Microbiota from the distal guts of lean and obese adolescents exhibit partial functional redundancy besides clear differences in community structure.</title>
        <authorList>
            <person name="Ferrer M."/>
            <person name="Ruiz A."/>
            <person name="Lanza F."/>
            <person name="Haange S.B."/>
            <person name="Oberbach A."/>
            <person name="Till H."/>
            <person name="Bargiela R."/>
            <person name="Campoy C."/>
            <person name="Segura M.T."/>
            <person name="Richter M."/>
            <person name="von Bergen M."/>
            <person name="Seifert J."/>
            <person name="Suarez A."/>
        </authorList>
    </citation>
    <scope>NUCLEOTIDE SEQUENCE</scope>
</reference>
<name>K1SA85_9ZZZZ</name>
<dbReference type="InterPro" id="IPR000064">
    <property type="entry name" value="NLP_P60_dom"/>
</dbReference>
<dbReference type="GO" id="GO:0006508">
    <property type="term" value="P:proteolysis"/>
    <property type="evidence" value="ECO:0007669"/>
    <property type="project" value="UniProtKB-KW"/>
</dbReference>
<proteinExistence type="inferred from homology"/>
<evidence type="ECO:0000256" key="4">
    <source>
        <dbReference type="ARBA" id="ARBA00022807"/>
    </source>
</evidence>
<evidence type="ECO:0000256" key="5">
    <source>
        <dbReference type="SAM" id="MobiDB-lite"/>
    </source>
</evidence>
<feature type="region of interest" description="Disordered" evidence="5">
    <location>
        <begin position="1"/>
        <end position="35"/>
    </location>
</feature>
<keyword evidence="2" id="KW-0645">Protease</keyword>
<evidence type="ECO:0000256" key="1">
    <source>
        <dbReference type="ARBA" id="ARBA00007074"/>
    </source>
</evidence>
<feature type="domain" description="NlpC/P60" evidence="6">
    <location>
        <begin position="34"/>
        <end position="159"/>
    </location>
</feature>
<evidence type="ECO:0000313" key="7">
    <source>
        <dbReference type="EMBL" id="EKC50645.1"/>
    </source>
</evidence>
<organism evidence="7">
    <name type="scientific">human gut metagenome</name>
    <dbReference type="NCBI Taxonomy" id="408170"/>
    <lineage>
        <taxon>unclassified sequences</taxon>
        <taxon>metagenomes</taxon>
        <taxon>organismal metagenomes</taxon>
    </lineage>
</organism>
<feature type="compositionally biased region" description="Basic and acidic residues" evidence="5">
    <location>
        <begin position="1"/>
        <end position="10"/>
    </location>
</feature>
<dbReference type="PANTHER" id="PTHR47053">
    <property type="entry name" value="MUREIN DD-ENDOPEPTIDASE MEPH-RELATED"/>
    <property type="match status" value="1"/>
</dbReference>
<accession>K1SA85</accession>
<dbReference type="GO" id="GO:0008234">
    <property type="term" value="F:cysteine-type peptidase activity"/>
    <property type="evidence" value="ECO:0007669"/>
    <property type="project" value="UniProtKB-KW"/>
</dbReference>
<evidence type="ECO:0000256" key="3">
    <source>
        <dbReference type="ARBA" id="ARBA00022801"/>
    </source>
</evidence>
<evidence type="ECO:0000256" key="2">
    <source>
        <dbReference type="ARBA" id="ARBA00022670"/>
    </source>
</evidence>
<dbReference type="AlphaFoldDB" id="K1SA85"/>
<sequence>MSDKKTEETNRSSANRESATTVSSVTTETTTEETSKGQEIVEYAKQYLGCPYVYGGSGDKSFDCSGFTMYVYKKFGYTLSHSAIAQSKVGTYVAKEDLQAGDLVFFLDYETMDGIGHCGIYIGNGEFIHASSGSGYCVKISNLLTGSYNTRYATARRLI</sequence>
<dbReference type="PANTHER" id="PTHR47053:SF1">
    <property type="entry name" value="MUREIN DD-ENDOPEPTIDASE MEPH-RELATED"/>
    <property type="match status" value="1"/>
</dbReference>
<dbReference type="SUPFAM" id="SSF54001">
    <property type="entry name" value="Cysteine proteinases"/>
    <property type="match status" value="1"/>
</dbReference>
<dbReference type="Gene3D" id="3.90.1720.10">
    <property type="entry name" value="endopeptidase domain like (from Nostoc punctiforme)"/>
    <property type="match status" value="1"/>
</dbReference>